<keyword evidence="8" id="KW-0547">Nucleotide-binding</keyword>
<feature type="domain" description="Alanine dehydrogenase/pyridine nucleotide transhydrogenase N-terminal" evidence="10">
    <location>
        <begin position="4"/>
        <end position="137"/>
    </location>
</feature>
<evidence type="ECO:0000313" key="12">
    <source>
        <dbReference type="Proteomes" id="UP000504844"/>
    </source>
</evidence>
<evidence type="ECO:0000256" key="8">
    <source>
        <dbReference type="PIRSR" id="PIRSR000183-3"/>
    </source>
</evidence>
<dbReference type="SMART" id="SM01002">
    <property type="entry name" value="AlaDh_PNT_C"/>
    <property type="match status" value="1"/>
</dbReference>
<comment type="similarity">
    <text evidence="1 5">Belongs to the AlaDH/PNT family.</text>
</comment>
<dbReference type="FunFam" id="3.40.50.720:FF:000049">
    <property type="entry name" value="Alanine dehydrogenase"/>
    <property type="match status" value="1"/>
</dbReference>
<dbReference type="EC" id="1.4.1.1" evidence="2 5"/>
<dbReference type="GO" id="GO:0000166">
    <property type="term" value="F:nucleotide binding"/>
    <property type="evidence" value="ECO:0007669"/>
    <property type="project" value="UniProtKB-KW"/>
</dbReference>
<evidence type="ECO:0000313" key="11">
    <source>
        <dbReference type="EMBL" id="QKJ66539.1"/>
    </source>
</evidence>
<feature type="binding site" evidence="8">
    <location>
        <position position="134"/>
    </location>
    <ligand>
        <name>NAD(+)</name>
        <dbReference type="ChEBI" id="CHEBI:57540"/>
    </ligand>
</feature>
<feature type="domain" description="Alanine dehydrogenase/pyridine nucleotide transhydrogenase NAD(H)-binding" evidence="9">
    <location>
        <begin position="149"/>
        <end position="297"/>
    </location>
</feature>
<dbReference type="SUPFAM" id="SSF51735">
    <property type="entry name" value="NAD(P)-binding Rossmann-fold domains"/>
    <property type="match status" value="1"/>
</dbReference>
<feature type="active site" description="Proton donor/acceptor" evidence="6">
    <location>
        <position position="270"/>
    </location>
</feature>
<proteinExistence type="inferred from homology"/>
<name>A0A6M8SV09_9NEIS</name>
<dbReference type="GO" id="GO:0000286">
    <property type="term" value="F:alanine dehydrogenase activity"/>
    <property type="evidence" value="ECO:0007669"/>
    <property type="project" value="UniProtKB-UniRule"/>
</dbReference>
<dbReference type="KEGG" id="dee:HQN60_07395"/>
<dbReference type="InterPro" id="IPR007886">
    <property type="entry name" value="AlaDH/PNT_N"/>
</dbReference>
<dbReference type="InterPro" id="IPR036291">
    <property type="entry name" value="NAD(P)-bd_dom_sf"/>
</dbReference>
<feature type="active site" description="Proton donor/acceptor" evidence="6">
    <location>
        <position position="96"/>
    </location>
</feature>
<evidence type="ECO:0000256" key="3">
    <source>
        <dbReference type="ARBA" id="ARBA00023002"/>
    </source>
</evidence>
<comment type="catalytic activity">
    <reaction evidence="5">
        <text>L-alanine + NAD(+) + H2O = pyruvate + NH4(+) + NADH + H(+)</text>
        <dbReference type="Rhea" id="RHEA:18405"/>
        <dbReference type="ChEBI" id="CHEBI:15361"/>
        <dbReference type="ChEBI" id="CHEBI:15377"/>
        <dbReference type="ChEBI" id="CHEBI:15378"/>
        <dbReference type="ChEBI" id="CHEBI:28938"/>
        <dbReference type="ChEBI" id="CHEBI:57540"/>
        <dbReference type="ChEBI" id="CHEBI:57945"/>
        <dbReference type="ChEBI" id="CHEBI:57972"/>
        <dbReference type="EC" id="1.4.1.1"/>
    </reaction>
</comment>
<feature type="binding site" evidence="8">
    <location>
        <begin position="239"/>
        <end position="240"/>
    </location>
    <ligand>
        <name>NAD(+)</name>
        <dbReference type="ChEBI" id="CHEBI:57540"/>
    </ligand>
</feature>
<feature type="binding site" evidence="8">
    <location>
        <begin position="298"/>
        <end position="301"/>
    </location>
    <ligand>
        <name>NAD(+)</name>
        <dbReference type="ChEBI" id="CHEBI:57540"/>
    </ligand>
</feature>
<evidence type="ECO:0000259" key="9">
    <source>
        <dbReference type="SMART" id="SM01002"/>
    </source>
</evidence>
<dbReference type="PANTHER" id="PTHR42795">
    <property type="entry name" value="ALANINE DEHYDROGENASE"/>
    <property type="match status" value="1"/>
</dbReference>
<keyword evidence="12" id="KW-1185">Reference proteome</keyword>
<accession>A0A6M8SV09</accession>
<dbReference type="NCBIfam" id="TIGR00518">
    <property type="entry name" value="alaDH"/>
    <property type="match status" value="1"/>
</dbReference>
<dbReference type="PROSITE" id="PS00837">
    <property type="entry name" value="ALADH_PNT_2"/>
    <property type="match status" value="1"/>
</dbReference>
<dbReference type="EMBL" id="CP054143">
    <property type="protein sequence ID" value="QKJ66539.1"/>
    <property type="molecule type" value="Genomic_DNA"/>
</dbReference>
<dbReference type="GO" id="GO:0042853">
    <property type="term" value="P:L-alanine catabolic process"/>
    <property type="evidence" value="ECO:0007669"/>
    <property type="project" value="InterPro"/>
</dbReference>
<dbReference type="InterPro" id="IPR008141">
    <property type="entry name" value="Ala_DH"/>
</dbReference>
<evidence type="ECO:0000259" key="10">
    <source>
        <dbReference type="SMART" id="SM01003"/>
    </source>
</evidence>
<organism evidence="11 12">
    <name type="scientific">Deefgea piscis</name>
    <dbReference type="NCBI Taxonomy" id="2739061"/>
    <lineage>
        <taxon>Bacteria</taxon>
        <taxon>Pseudomonadati</taxon>
        <taxon>Pseudomonadota</taxon>
        <taxon>Betaproteobacteria</taxon>
        <taxon>Neisseriales</taxon>
        <taxon>Chitinibacteraceae</taxon>
        <taxon>Deefgea</taxon>
    </lineage>
</organism>
<dbReference type="PIRSF" id="PIRSF000183">
    <property type="entry name" value="Alanine_dh"/>
    <property type="match status" value="1"/>
</dbReference>
<feature type="binding site" evidence="8">
    <location>
        <begin position="267"/>
        <end position="270"/>
    </location>
    <ligand>
        <name>NAD(+)</name>
        <dbReference type="ChEBI" id="CHEBI:57540"/>
    </ligand>
</feature>
<keyword evidence="4 5" id="KW-0520">NAD</keyword>
<evidence type="ECO:0000256" key="4">
    <source>
        <dbReference type="ARBA" id="ARBA00023027"/>
    </source>
</evidence>
<dbReference type="SUPFAM" id="SSF52283">
    <property type="entry name" value="Formate/glycerate dehydrogenase catalytic domain-like"/>
    <property type="match status" value="1"/>
</dbReference>
<evidence type="ECO:0000256" key="2">
    <source>
        <dbReference type="ARBA" id="ARBA00012897"/>
    </source>
</evidence>
<evidence type="ECO:0000256" key="6">
    <source>
        <dbReference type="PIRSR" id="PIRSR000183-1"/>
    </source>
</evidence>
<dbReference type="InterPro" id="IPR008143">
    <property type="entry name" value="Ala_DH/PNT_CS2"/>
</dbReference>
<dbReference type="AlphaFoldDB" id="A0A6M8SV09"/>
<dbReference type="Gene3D" id="3.40.50.720">
    <property type="entry name" value="NAD(P)-binding Rossmann-like Domain"/>
    <property type="match status" value="2"/>
</dbReference>
<protein>
    <recommendedName>
        <fullName evidence="2 5">Alanine dehydrogenase</fullName>
        <ecNumber evidence="2 5">1.4.1.1</ecNumber>
    </recommendedName>
</protein>
<dbReference type="CDD" id="cd05305">
    <property type="entry name" value="L-AlaDH"/>
    <property type="match status" value="1"/>
</dbReference>
<dbReference type="Proteomes" id="UP000504844">
    <property type="component" value="Chromosome"/>
</dbReference>
<dbReference type="InterPro" id="IPR007698">
    <property type="entry name" value="AlaDH/PNT_NAD(H)-bd"/>
</dbReference>
<dbReference type="SMART" id="SM01003">
    <property type="entry name" value="AlaDh_PNT_N"/>
    <property type="match status" value="1"/>
</dbReference>
<dbReference type="Pfam" id="PF05222">
    <property type="entry name" value="AlaDh_PNT_N"/>
    <property type="match status" value="1"/>
</dbReference>
<evidence type="ECO:0000256" key="7">
    <source>
        <dbReference type="PIRSR" id="PIRSR000183-2"/>
    </source>
</evidence>
<feature type="binding site" evidence="8">
    <location>
        <position position="203"/>
    </location>
    <ligand>
        <name>NAD(+)</name>
        <dbReference type="ChEBI" id="CHEBI:57540"/>
    </ligand>
</feature>
<keyword evidence="3 5" id="KW-0560">Oxidoreductase</keyword>
<feature type="binding site" evidence="7">
    <location>
        <position position="15"/>
    </location>
    <ligand>
        <name>substrate</name>
    </ligand>
</feature>
<sequence length="374" mass="39334">MLIGIPKEIKNHEYRVGLTPSGVKELVKHGHQVLIQQYAGDAVGFTAHHYIGAGAQIVDSAQEIFQRAEMIIKVKEPQASEIAQLRPGQILFTYLHLAADPEQTQGLLASECIAIAYETVTDARGGLPLLAPMSEVAGRMSIQAGAHCLEKTQGGSGILLSGVPGVAPANVVVLGGGVVGINAARMALGLGANVSLFDVSLARLKELDAQFGPQLTTLFSTTDAIEVALASADLVIGAVLIPGAAAPKLISRQMLKLMKPGSVLVDVAIDQGGCFETSHATTHESPTYVIDNVIHYCVANMPGGVARTATLALTNATLPFALALANKGWQRALQDDSHLRNGLNICRGKLTYAAVARDLELDYTPSEQLLATLI</sequence>
<feature type="binding site" evidence="7">
    <location>
        <position position="75"/>
    </location>
    <ligand>
        <name>substrate</name>
    </ligand>
</feature>
<evidence type="ECO:0000256" key="5">
    <source>
        <dbReference type="PIRNR" id="PIRNR000183"/>
    </source>
</evidence>
<dbReference type="PANTHER" id="PTHR42795:SF1">
    <property type="entry name" value="ALANINE DEHYDROGENASE"/>
    <property type="match status" value="1"/>
</dbReference>
<dbReference type="Pfam" id="PF01262">
    <property type="entry name" value="AlaDh_PNT_C"/>
    <property type="match status" value="1"/>
</dbReference>
<dbReference type="RefSeq" id="WP_173533043.1">
    <property type="nucleotide sequence ID" value="NZ_CP054143.1"/>
</dbReference>
<dbReference type="GO" id="GO:0005886">
    <property type="term" value="C:plasma membrane"/>
    <property type="evidence" value="ECO:0007669"/>
    <property type="project" value="TreeGrafter"/>
</dbReference>
<feature type="binding site" evidence="8">
    <location>
        <position position="198"/>
    </location>
    <ligand>
        <name>NAD(+)</name>
        <dbReference type="ChEBI" id="CHEBI:57540"/>
    </ligand>
</feature>
<reference evidence="11 12" key="1">
    <citation type="submission" date="2020-05" db="EMBL/GenBank/DDBJ databases">
        <title>Complete genome sequence of Deefgea sp. D17.</title>
        <authorList>
            <person name="Bae J.-W."/>
            <person name="Han J.E."/>
        </authorList>
    </citation>
    <scope>NUCLEOTIDE SEQUENCE [LARGE SCALE GENOMIC DNA]</scope>
    <source>
        <strain evidence="11 12">D17</strain>
    </source>
</reference>
<evidence type="ECO:0000256" key="1">
    <source>
        <dbReference type="ARBA" id="ARBA00005689"/>
    </source>
</evidence>
<feature type="binding site" evidence="8">
    <location>
        <position position="220"/>
    </location>
    <ligand>
        <name>NAD(+)</name>
        <dbReference type="ChEBI" id="CHEBI:57540"/>
    </ligand>
</feature>
<gene>
    <name evidence="11" type="primary">ald</name>
    <name evidence="11" type="ORF">HQN60_07395</name>
</gene>